<evidence type="ECO:0000313" key="1">
    <source>
        <dbReference type="EMBL" id="KUM49144.1"/>
    </source>
</evidence>
<accession>A0A101M164</accession>
<keyword evidence="1" id="KW-0496">Mitochondrion</keyword>
<gene>
    <name evidence="1" type="ORF">ABT39_MTgene3693</name>
</gene>
<proteinExistence type="predicted"/>
<protein>
    <submittedName>
        <fullName evidence="1">Uncharacterized protein</fullName>
    </submittedName>
</protein>
<name>A0A101M164_PICGL</name>
<geneLocation type="mitochondrion" evidence="1"/>
<organism evidence="1">
    <name type="scientific">Picea glauca</name>
    <name type="common">White spruce</name>
    <name type="synonym">Pinus glauca</name>
    <dbReference type="NCBI Taxonomy" id="3330"/>
    <lineage>
        <taxon>Eukaryota</taxon>
        <taxon>Viridiplantae</taxon>
        <taxon>Streptophyta</taxon>
        <taxon>Embryophyta</taxon>
        <taxon>Tracheophyta</taxon>
        <taxon>Spermatophyta</taxon>
        <taxon>Pinopsida</taxon>
        <taxon>Pinidae</taxon>
        <taxon>Conifers I</taxon>
        <taxon>Pinales</taxon>
        <taxon>Pinaceae</taxon>
        <taxon>Picea</taxon>
    </lineage>
</organism>
<sequence length="66" mass="7132">MDLPTTSWGQLLKRSAFSPAIQTWHVVPAVDNHLPIYLGLPPALNLDSGADRELTGGHVENSILVT</sequence>
<reference evidence="1" key="1">
    <citation type="journal article" date="2015" name="Genome Biol. Evol.">
        <title>Organellar Genomes of White Spruce (Picea glauca): Assembly and Annotation.</title>
        <authorList>
            <person name="Jackman S.D."/>
            <person name="Warren R.L."/>
            <person name="Gibb E.A."/>
            <person name="Vandervalk B.P."/>
            <person name="Mohamadi H."/>
            <person name="Chu J."/>
            <person name="Raymond A."/>
            <person name="Pleasance S."/>
            <person name="Coope R."/>
            <person name="Wildung M.R."/>
            <person name="Ritland C.E."/>
            <person name="Bousquet J."/>
            <person name="Jones S.J."/>
            <person name="Bohlmann J."/>
            <person name="Birol I."/>
        </authorList>
    </citation>
    <scope>NUCLEOTIDE SEQUENCE [LARGE SCALE GENOMIC DNA]</scope>
    <source>
        <tissue evidence="1">Flushing bud</tissue>
    </source>
</reference>
<dbReference type="AlphaFoldDB" id="A0A101M164"/>
<comment type="caution">
    <text evidence="1">The sequence shown here is derived from an EMBL/GenBank/DDBJ whole genome shotgun (WGS) entry which is preliminary data.</text>
</comment>
<dbReference type="EMBL" id="LKAM01000003">
    <property type="protein sequence ID" value="KUM49144.1"/>
    <property type="molecule type" value="Genomic_DNA"/>
</dbReference>